<organism evidence="1 2">
    <name type="scientific">Cellvibrio polysaccharolyticus</name>
    <dbReference type="NCBI Taxonomy" id="2082724"/>
    <lineage>
        <taxon>Bacteria</taxon>
        <taxon>Pseudomonadati</taxon>
        <taxon>Pseudomonadota</taxon>
        <taxon>Gammaproteobacteria</taxon>
        <taxon>Cellvibrionales</taxon>
        <taxon>Cellvibrionaceae</taxon>
        <taxon>Cellvibrio</taxon>
    </lineage>
</organism>
<sequence length="63" mass="7308">MSGIDVIKKRLASESFIYFFPDGAKVLAKKKEMNLTAIKNRPQEPVPVIKQYLDYSRGYFKTH</sequence>
<dbReference type="AlphaFoldDB" id="A0A928V5Y4"/>
<protein>
    <submittedName>
        <fullName evidence="1">Uncharacterized protein</fullName>
    </submittedName>
</protein>
<accession>A0A928V5Y4</accession>
<proteinExistence type="predicted"/>
<dbReference type="Proteomes" id="UP000652567">
    <property type="component" value="Unassembled WGS sequence"/>
</dbReference>
<comment type="caution">
    <text evidence="1">The sequence shown here is derived from an EMBL/GenBank/DDBJ whole genome shotgun (WGS) entry which is preliminary data.</text>
</comment>
<dbReference type="EMBL" id="PRDL01000001">
    <property type="protein sequence ID" value="MBE8717242.1"/>
    <property type="molecule type" value="Genomic_DNA"/>
</dbReference>
<gene>
    <name evidence="1" type="ORF">C4F51_08590</name>
</gene>
<name>A0A928V5Y4_9GAMM</name>
<evidence type="ECO:0000313" key="1">
    <source>
        <dbReference type="EMBL" id="MBE8717242.1"/>
    </source>
</evidence>
<evidence type="ECO:0000313" key="2">
    <source>
        <dbReference type="Proteomes" id="UP000652567"/>
    </source>
</evidence>
<reference evidence="1" key="1">
    <citation type="submission" date="2018-07" db="EMBL/GenBank/DDBJ databases">
        <title>Genome assembly of strain Ka43.</title>
        <authorList>
            <person name="Kukolya J."/>
            <person name="Nagy I."/>
            <person name="Horvath B."/>
            <person name="Toth A."/>
        </authorList>
    </citation>
    <scope>NUCLEOTIDE SEQUENCE</scope>
    <source>
        <strain evidence="1">KB43</strain>
    </source>
</reference>
<keyword evidence="2" id="KW-1185">Reference proteome</keyword>